<evidence type="ECO:0000256" key="1">
    <source>
        <dbReference type="ARBA" id="ARBA00023125"/>
    </source>
</evidence>
<accession>A0A6M0H3S3</accession>
<keyword evidence="3" id="KW-0808">Transferase</keyword>
<evidence type="ECO:0000313" key="3">
    <source>
        <dbReference type="EMBL" id="NEU04272.1"/>
    </source>
</evidence>
<dbReference type="PROSITE" id="PS50937">
    <property type="entry name" value="HTH_MERR_2"/>
    <property type="match status" value="1"/>
</dbReference>
<dbReference type="GO" id="GO:0032259">
    <property type="term" value="P:methylation"/>
    <property type="evidence" value="ECO:0007669"/>
    <property type="project" value="UniProtKB-KW"/>
</dbReference>
<dbReference type="PANTHER" id="PTHR30204">
    <property type="entry name" value="REDOX-CYCLING DRUG-SENSING TRANSCRIPTIONAL ACTIVATOR SOXR"/>
    <property type="match status" value="1"/>
</dbReference>
<evidence type="ECO:0000313" key="4">
    <source>
        <dbReference type="Proteomes" id="UP000481872"/>
    </source>
</evidence>
<dbReference type="Pfam" id="PF13411">
    <property type="entry name" value="MerR_1"/>
    <property type="match status" value="1"/>
</dbReference>
<keyword evidence="3" id="KW-0489">Methyltransferase</keyword>
<dbReference type="GO" id="GO:0003677">
    <property type="term" value="F:DNA binding"/>
    <property type="evidence" value="ECO:0007669"/>
    <property type="project" value="UniProtKB-KW"/>
</dbReference>
<dbReference type="Pfam" id="PF08241">
    <property type="entry name" value="Methyltransf_11"/>
    <property type="match status" value="1"/>
</dbReference>
<feature type="domain" description="HTH merR-type" evidence="2">
    <location>
        <begin position="4"/>
        <end position="73"/>
    </location>
</feature>
<name>A0A6M0H3S3_9CLOT</name>
<organism evidence="3 4">
    <name type="scientific">Clostridium senegalense</name>
    <dbReference type="NCBI Taxonomy" id="1465809"/>
    <lineage>
        <taxon>Bacteria</taxon>
        <taxon>Bacillati</taxon>
        <taxon>Bacillota</taxon>
        <taxon>Clostridia</taxon>
        <taxon>Eubacteriales</taxon>
        <taxon>Clostridiaceae</taxon>
        <taxon>Clostridium</taxon>
    </lineage>
</organism>
<dbReference type="AlphaFoldDB" id="A0A6M0H3S3"/>
<dbReference type="SUPFAM" id="SSF53335">
    <property type="entry name" value="S-adenosyl-L-methionine-dependent methyltransferases"/>
    <property type="match status" value="1"/>
</dbReference>
<protein>
    <submittedName>
        <fullName evidence="3">Methyltransferase domain-containing protein</fullName>
    </submittedName>
</protein>
<keyword evidence="4" id="KW-1185">Reference proteome</keyword>
<dbReference type="CDD" id="cd02440">
    <property type="entry name" value="AdoMet_MTases"/>
    <property type="match status" value="1"/>
</dbReference>
<dbReference type="PANTHER" id="PTHR30204:SF96">
    <property type="entry name" value="CHROMOSOME-ANCHORING PROTEIN RACA"/>
    <property type="match status" value="1"/>
</dbReference>
<dbReference type="SMART" id="SM00422">
    <property type="entry name" value="HTH_MERR"/>
    <property type="match status" value="1"/>
</dbReference>
<dbReference type="EMBL" id="JAAGPU010000006">
    <property type="protein sequence ID" value="NEU04272.1"/>
    <property type="molecule type" value="Genomic_DNA"/>
</dbReference>
<keyword evidence="1" id="KW-0238">DNA-binding</keyword>
<dbReference type="SUPFAM" id="SSF46955">
    <property type="entry name" value="Putative DNA-binding domain"/>
    <property type="match status" value="1"/>
</dbReference>
<dbReference type="InterPro" id="IPR009061">
    <property type="entry name" value="DNA-bd_dom_put_sf"/>
</dbReference>
<reference evidence="3 4" key="1">
    <citation type="submission" date="2020-02" db="EMBL/GenBank/DDBJ databases">
        <title>Genome assembly of a novel Clostridium senegalense strain.</title>
        <authorList>
            <person name="Gupta T.B."/>
            <person name="Jauregui R."/>
            <person name="Maclean P."/>
            <person name="Nawarathana A."/>
            <person name="Brightwell G."/>
        </authorList>
    </citation>
    <scope>NUCLEOTIDE SEQUENCE [LARGE SCALE GENOMIC DNA]</scope>
    <source>
        <strain evidence="3 4">AGRFS4</strain>
    </source>
</reference>
<dbReference type="Gene3D" id="3.40.50.150">
    <property type="entry name" value="Vaccinia Virus protein VP39"/>
    <property type="match status" value="1"/>
</dbReference>
<evidence type="ECO:0000259" key="2">
    <source>
        <dbReference type="PROSITE" id="PS50937"/>
    </source>
</evidence>
<dbReference type="InterPro" id="IPR000551">
    <property type="entry name" value="MerR-type_HTH_dom"/>
</dbReference>
<dbReference type="CDD" id="cd01106">
    <property type="entry name" value="HTH_TipAL-Mta"/>
    <property type="match status" value="1"/>
</dbReference>
<dbReference type="InterPro" id="IPR013216">
    <property type="entry name" value="Methyltransf_11"/>
</dbReference>
<sequence>MNHSYSISEVANVFNITTNKIRYYEKKGLLKPLRDSNNEYRKFNDEDIMTLQLILLYRSIGLSISDIKDIIENKTNKNYLNHFNDQWEIVNDEIQRLTIVRDSLENILDKLYMKDECGLDSDILDVIKRANKISDVKNNWKDKWNFNDWAKNYDKAIVEDRGEVKIYKNYNLILDKVYNLASKNNKKGLKFLEIGVGTGNLSSKFLKNNCDIVGIDQSREMLRIAKKKYPKLKVRLGEFLKIPYSDKSFDIIVSTYAFHHLNENEKVIAIEEMIRVLKNDGKIIIGDLMFKDVDDKRFIFKSLTKGQIEEVEDEYYSNIDFLKMEFRRFDKNLSYERIDMFNYIIKII</sequence>
<proteinExistence type="predicted"/>
<comment type="caution">
    <text evidence="3">The sequence shown here is derived from an EMBL/GenBank/DDBJ whole genome shotgun (WGS) entry which is preliminary data.</text>
</comment>
<dbReference type="InterPro" id="IPR029063">
    <property type="entry name" value="SAM-dependent_MTases_sf"/>
</dbReference>
<dbReference type="Proteomes" id="UP000481872">
    <property type="component" value="Unassembled WGS sequence"/>
</dbReference>
<dbReference type="InterPro" id="IPR047057">
    <property type="entry name" value="MerR_fam"/>
</dbReference>
<dbReference type="GO" id="GO:0003700">
    <property type="term" value="F:DNA-binding transcription factor activity"/>
    <property type="evidence" value="ECO:0007669"/>
    <property type="project" value="InterPro"/>
</dbReference>
<dbReference type="GO" id="GO:0008757">
    <property type="term" value="F:S-adenosylmethionine-dependent methyltransferase activity"/>
    <property type="evidence" value="ECO:0007669"/>
    <property type="project" value="InterPro"/>
</dbReference>
<dbReference type="Gene3D" id="1.10.1660.10">
    <property type="match status" value="1"/>
</dbReference>
<gene>
    <name evidence="3" type="ORF">G3M99_05225</name>
</gene>
<dbReference type="RefSeq" id="WP_199869441.1">
    <property type="nucleotide sequence ID" value="NZ_JAAGPU010000006.1"/>
</dbReference>